<dbReference type="KEGG" id="pnl:PNK_0462"/>
<dbReference type="EMBL" id="LN879502">
    <property type="protein sequence ID" value="CUI16091.1"/>
    <property type="molecule type" value="Genomic_DNA"/>
</dbReference>
<dbReference type="STRING" id="389348.PNK_0462"/>
<sequence>MSIPLHSSFTTPIPSAHAPTPLNRPTNVPKTSLEAKQSDSLRLRRKVTVYLDLQDMTEKNPRSKAILITSEMRGRLSYKV</sequence>
<gene>
    <name evidence="2" type="ORF">PNK_0462</name>
</gene>
<evidence type="ECO:0000313" key="2">
    <source>
        <dbReference type="EMBL" id="CUI16091.1"/>
    </source>
</evidence>
<reference evidence="3" key="1">
    <citation type="submission" date="2015-09" db="EMBL/GenBank/DDBJ databases">
        <authorList>
            <person name="Bertelli C."/>
        </authorList>
    </citation>
    <scope>NUCLEOTIDE SEQUENCE [LARGE SCALE GENOMIC DNA]</scope>
    <source>
        <strain evidence="3">KNic</strain>
    </source>
</reference>
<dbReference type="AlphaFoldDB" id="A0A0U5K1X6"/>
<dbReference type="PATRIC" id="fig|389348.3.peg.510"/>
<dbReference type="InParanoid" id="A0A0U5K1X6"/>
<name>A0A0U5K1X6_9BACT</name>
<feature type="compositionally biased region" description="Polar residues" evidence="1">
    <location>
        <begin position="23"/>
        <end position="35"/>
    </location>
</feature>
<feature type="region of interest" description="Disordered" evidence="1">
    <location>
        <begin position="1"/>
        <end position="39"/>
    </location>
</feature>
<evidence type="ECO:0000256" key="1">
    <source>
        <dbReference type="SAM" id="MobiDB-lite"/>
    </source>
</evidence>
<organism evidence="2 3">
    <name type="scientific">Candidatus Protochlamydia naegleriophila</name>
    <dbReference type="NCBI Taxonomy" id="389348"/>
    <lineage>
        <taxon>Bacteria</taxon>
        <taxon>Pseudomonadati</taxon>
        <taxon>Chlamydiota</taxon>
        <taxon>Chlamydiia</taxon>
        <taxon>Parachlamydiales</taxon>
        <taxon>Parachlamydiaceae</taxon>
        <taxon>Candidatus Protochlamydia</taxon>
    </lineage>
</organism>
<accession>A0A0U5K1X6</accession>
<dbReference type="Proteomes" id="UP000069902">
    <property type="component" value="Chromosome cPNK"/>
</dbReference>
<feature type="compositionally biased region" description="Polar residues" evidence="1">
    <location>
        <begin position="1"/>
        <end position="13"/>
    </location>
</feature>
<dbReference type="RefSeq" id="WP_059060046.1">
    <property type="nucleotide sequence ID" value="NZ_LN879502.1"/>
</dbReference>
<keyword evidence="3" id="KW-1185">Reference proteome</keyword>
<proteinExistence type="predicted"/>
<evidence type="ECO:0000313" key="3">
    <source>
        <dbReference type="Proteomes" id="UP000069902"/>
    </source>
</evidence>
<protein>
    <submittedName>
        <fullName evidence="2">Uncharacterized protein</fullName>
    </submittedName>
</protein>